<keyword evidence="4" id="KW-0378">Hydrolase</keyword>
<dbReference type="InterPro" id="IPR011335">
    <property type="entry name" value="Restrct_endonuc-II-like"/>
</dbReference>
<evidence type="ECO:0000313" key="9">
    <source>
        <dbReference type="Proteomes" id="UP000198614"/>
    </source>
</evidence>
<evidence type="ECO:0000256" key="2">
    <source>
        <dbReference type="ARBA" id="ARBA00022759"/>
    </source>
</evidence>
<dbReference type="GO" id="GO:0006298">
    <property type="term" value="P:mismatch repair"/>
    <property type="evidence" value="ECO:0007669"/>
    <property type="project" value="InterPro"/>
</dbReference>
<evidence type="ECO:0000256" key="4">
    <source>
        <dbReference type="ARBA" id="ARBA00022801"/>
    </source>
</evidence>
<evidence type="ECO:0000256" key="6">
    <source>
        <dbReference type="ARBA" id="ARBA00029466"/>
    </source>
</evidence>
<evidence type="ECO:0000256" key="7">
    <source>
        <dbReference type="SAM" id="MobiDB-lite"/>
    </source>
</evidence>
<dbReference type="AlphaFoldDB" id="A0A1G7QJ65"/>
<evidence type="ECO:0000256" key="3">
    <source>
        <dbReference type="ARBA" id="ARBA00022763"/>
    </source>
</evidence>
<reference evidence="8 9" key="1">
    <citation type="submission" date="2016-10" db="EMBL/GenBank/DDBJ databases">
        <authorList>
            <person name="de Groot N.N."/>
        </authorList>
    </citation>
    <scope>NUCLEOTIDE SEQUENCE [LARGE SCALE GENOMIC DNA]</scope>
    <source>
        <strain evidence="8 9">CGMCC 4.1859</strain>
    </source>
</reference>
<keyword evidence="1" id="KW-0540">Nuclease</keyword>
<dbReference type="EMBL" id="FNAX01000013">
    <property type="protein sequence ID" value="SDF98563.1"/>
    <property type="molecule type" value="Genomic_DNA"/>
</dbReference>
<dbReference type="SUPFAM" id="SSF52980">
    <property type="entry name" value="Restriction endonuclease-like"/>
    <property type="match status" value="1"/>
</dbReference>
<accession>A0A1G7QJ65</accession>
<proteinExistence type="inferred from homology"/>
<dbReference type="Pfam" id="PF03852">
    <property type="entry name" value="Vsr"/>
    <property type="match status" value="1"/>
</dbReference>
<organism evidence="8 9">
    <name type="scientific">Streptomyces griseoaurantiacus</name>
    <dbReference type="NCBI Taxonomy" id="68213"/>
    <lineage>
        <taxon>Bacteria</taxon>
        <taxon>Bacillati</taxon>
        <taxon>Actinomycetota</taxon>
        <taxon>Actinomycetes</taxon>
        <taxon>Kitasatosporales</taxon>
        <taxon>Streptomycetaceae</taxon>
        <taxon>Streptomyces</taxon>
        <taxon>Streptomyces aurantiacus group</taxon>
    </lineage>
</organism>
<feature type="region of interest" description="Disordered" evidence="7">
    <location>
        <begin position="140"/>
        <end position="167"/>
    </location>
</feature>
<keyword evidence="2 8" id="KW-0255">Endonuclease</keyword>
<dbReference type="CDD" id="cd00221">
    <property type="entry name" value="Vsr"/>
    <property type="match status" value="1"/>
</dbReference>
<dbReference type="Proteomes" id="UP000198614">
    <property type="component" value="Unassembled WGS sequence"/>
</dbReference>
<feature type="region of interest" description="Disordered" evidence="7">
    <location>
        <begin position="1"/>
        <end position="26"/>
    </location>
</feature>
<sequence length="167" mass="18626">MPDAVPSSPAVSARMSRQGSRDTAPEVAVRKLLHSSGLRYRVNVPVPGMPRRTIDIVFGKVKIAVFMDGCFWHGCPVHATQPKANAEWWRVKLDKNIARDQETTAHLRAEGWTVLRYWEHESPDTVAEDVRAAVVRLRSGESMRSPEAAERIEDDVSDGIGTGRPTR</sequence>
<keyword evidence="5" id="KW-0234">DNA repair</keyword>
<evidence type="ECO:0000313" key="8">
    <source>
        <dbReference type="EMBL" id="SDF98563.1"/>
    </source>
</evidence>
<protein>
    <submittedName>
        <fullName evidence="8">T/G mismatch-specific endonuclease</fullName>
    </submittedName>
</protein>
<name>A0A1G7QJ65_9ACTN</name>
<dbReference type="GO" id="GO:0004519">
    <property type="term" value="F:endonuclease activity"/>
    <property type="evidence" value="ECO:0007669"/>
    <property type="project" value="UniProtKB-KW"/>
</dbReference>
<dbReference type="Gene3D" id="3.40.960.10">
    <property type="entry name" value="VSR Endonuclease"/>
    <property type="match status" value="1"/>
</dbReference>
<keyword evidence="3" id="KW-0227">DNA damage</keyword>
<dbReference type="NCBIfam" id="TIGR00632">
    <property type="entry name" value="vsr"/>
    <property type="match status" value="1"/>
</dbReference>
<gene>
    <name evidence="8" type="ORF">SAMN05216260_11311</name>
</gene>
<evidence type="ECO:0000256" key="1">
    <source>
        <dbReference type="ARBA" id="ARBA00022722"/>
    </source>
</evidence>
<dbReference type="GO" id="GO:0016787">
    <property type="term" value="F:hydrolase activity"/>
    <property type="evidence" value="ECO:0007669"/>
    <property type="project" value="UniProtKB-KW"/>
</dbReference>
<evidence type="ECO:0000256" key="5">
    <source>
        <dbReference type="ARBA" id="ARBA00023204"/>
    </source>
</evidence>
<comment type="similarity">
    <text evidence="6">Belongs to the Vsr family.</text>
</comment>
<dbReference type="InterPro" id="IPR004603">
    <property type="entry name" value="DNA_mismatch_endonuc_vsr"/>
</dbReference>